<reference evidence="1" key="4">
    <citation type="submission" date="2025-09" db="UniProtKB">
        <authorList>
            <consortium name="Ensembl"/>
        </authorList>
    </citation>
    <scope>IDENTIFICATION</scope>
</reference>
<reference evidence="1" key="3">
    <citation type="submission" date="2025-08" db="UniProtKB">
        <authorList>
            <consortium name="Ensembl"/>
        </authorList>
    </citation>
    <scope>IDENTIFICATION</scope>
</reference>
<dbReference type="InParanoid" id="H2XLF8"/>
<dbReference type="AlphaFoldDB" id="H2XLF8"/>
<organism evidence="1 2">
    <name type="scientific">Ciona intestinalis</name>
    <name type="common">Transparent sea squirt</name>
    <name type="synonym">Ascidia intestinalis</name>
    <dbReference type="NCBI Taxonomy" id="7719"/>
    <lineage>
        <taxon>Eukaryota</taxon>
        <taxon>Metazoa</taxon>
        <taxon>Chordata</taxon>
        <taxon>Tunicata</taxon>
        <taxon>Ascidiacea</taxon>
        <taxon>Phlebobranchia</taxon>
        <taxon>Cionidae</taxon>
        <taxon>Ciona</taxon>
    </lineage>
</organism>
<sequence length="34" mass="4097">MYSTFIHNITILPESTKHHLKFELHRINLVGRSY</sequence>
<protein>
    <submittedName>
        <fullName evidence="1">Uncharacterized protein</fullName>
    </submittedName>
</protein>
<dbReference type="Proteomes" id="UP000008144">
    <property type="component" value="Chromosome 1"/>
</dbReference>
<dbReference type="HOGENOM" id="CLU_3376903_0_0_1"/>
<dbReference type="Ensembl" id="ENSCINT00000033370.1">
    <property type="protein sequence ID" value="ENSCINP00000030490.1"/>
    <property type="gene ID" value="ENSCING00000021444.1"/>
</dbReference>
<evidence type="ECO:0000313" key="1">
    <source>
        <dbReference type="Ensembl" id="ENSCINP00000030490.1"/>
    </source>
</evidence>
<reference evidence="2" key="1">
    <citation type="journal article" date="2002" name="Science">
        <title>The draft genome of Ciona intestinalis: insights into chordate and vertebrate origins.</title>
        <authorList>
            <person name="Dehal P."/>
            <person name="Satou Y."/>
            <person name="Campbell R.K."/>
            <person name="Chapman J."/>
            <person name="Degnan B."/>
            <person name="De Tomaso A."/>
            <person name="Davidson B."/>
            <person name="Di Gregorio A."/>
            <person name="Gelpke M."/>
            <person name="Goodstein D.M."/>
            <person name="Harafuji N."/>
            <person name="Hastings K.E."/>
            <person name="Ho I."/>
            <person name="Hotta K."/>
            <person name="Huang W."/>
            <person name="Kawashima T."/>
            <person name="Lemaire P."/>
            <person name="Martinez D."/>
            <person name="Meinertzhagen I.A."/>
            <person name="Necula S."/>
            <person name="Nonaka M."/>
            <person name="Putnam N."/>
            <person name="Rash S."/>
            <person name="Saiga H."/>
            <person name="Satake M."/>
            <person name="Terry A."/>
            <person name="Yamada L."/>
            <person name="Wang H.G."/>
            <person name="Awazu S."/>
            <person name="Azumi K."/>
            <person name="Boore J."/>
            <person name="Branno M."/>
            <person name="Chin-Bow S."/>
            <person name="DeSantis R."/>
            <person name="Doyle S."/>
            <person name="Francino P."/>
            <person name="Keys D.N."/>
            <person name="Haga S."/>
            <person name="Hayashi H."/>
            <person name="Hino K."/>
            <person name="Imai K.S."/>
            <person name="Inaba K."/>
            <person name="Kano S."/>
            <person name="Kobayashi K."/>
            <person name="Kobayashi M."/>
            <person name="Lee B.I."/>
            <person name="Makabe K.W."/>
            <person name="Manohar C."/>
            <person name="Matassi G."/>
            <person name="Medina M."/>
            <person name="Mochizuki Y."/>
            <person name="Mount S."/>
            <person name="Morishita T."/>
            <person name="Miura S."/>
            <person name="Nakayama A."/>
            <person name="Nishizaka S."/>
            <person name="Nomoto H."/>
            <person name="Ohta F."/>
            <person name="Oishi K."/>
            <person name="Rigoutsos I."/>
            <person name="Sano M."/>
            <person name="Sasaki A."/>
            <person name="Sasakura Y."/>
            <person name="Shoguchi E."/>
            <person name="Shin-i T."/>
            <person name="Spagnuolo A."/>
            <person name="Stainier D."/>
            <person name="Suzuki M.M."/>
            <person name="Tassy O."/>
            <person name="Takatori N."/>
            <person name="Tokuoka M."/>
            <person name="Yagi K."/>
            <person name="Yoshizaki F."/>
            <person name="Wada S."/>
            <person name="Zhang C."/>
            <person name="Hyatt P.D."/>
            <person name="Larimer F."/>
            <person name="Detter C."/>
            <person name="Doggett N."/>
            <person name="Glavina T."/>
            <person name="Hawkins T."/>
            <person name="Richardson P."/>
            <person name="Lucas S."/>
            <person name="Kohara Y."/>
            <person name="Levine M."/>
            <person name="Satoh N."/>
            <person name="Rokhsar D.S."/>
        </authorList>
    </citation>
    <scope>NUCLEOTIDE SEQUENCE [LARGE SCALE GENOMIC DNA]</scope>
</reference>
<name>H2XLF8_CIOIN</name>
<proteinExistence type="predicted"/>
<dbReference type="EMBL" id="EAAA01000098">
    <property type="status" value="NOT_ANNOTATED_CDS"/>
    <property type="molecule type" value="Genomic_DNA"/>
</dbReference>
<reference evidence="1" key="2">
    <citation type="journal article" date="2008" name="Genome Biol.">
        <title>Improved genome assembly and evidence-based global gene model set for the chordate Ciona intestinalis: new insight into intron and operon populations.</title>
        <authorList>
            <person name="Satou Y."/>
            <person name="Mineta K."/>
            <person name="Ogasawara M."/>
            <person name="Sasakura Y."/>
            <person name="Shoguchi E."/>
            <person name="Ueno K."/>
            <person name="Yamada L."/>
            <person name="Matsumoto J."/>
            <person name="Wasserscheid J."/>
            <person name="Dewar K."/>
            <person name="Wiley G.B."/>
            <person name="Macmil S.L."/>
            <person name="Roe B.A."/>
            <person name="Zeller R.W."/>
            <person name="Hastings K.E."/>
            <person name="Lemaire P."/>
            <person name="Lindquist E."/>
            <person name="Endo T."/>
            <person name="Hotta K."/>
            <person name="Inaba K."/>
        </authorList>
    </citation>
    <scope>NUCLEOTIDE SEQUENCE [LARGE SCALE GENOMIC DNA]</scope>
    <source>
        <strain evidence="1">wild type</strain>
    </source>
</reference>
<evidence type="ECO:0000313" key="2">
    <source>
        <dbReference type="Proteomes" id="UP000008144"/>
    </source>
</evidence>
<keyword evidence="2" id="KW-1185">Reference proteome</keyword>
<accession>H2XLF8</accession>